<evidence type="ECO:0000259" key="1">
    <source>
        <dbReference type="Pfam" id="PF13387"/>
    </source>
</evidence>
<feature type="domain" description="Lnb N-terminal periplasmic" evidence="1">
    <location>
        <begin position="2"/>
        <end position="143"/>
    </location>
</feature>
<dbReference type="Proteomes" id="UP001215549">
    <property type="component" value="Chromosome"/>
</dbReference>
<proteinExistence type="predicted"/>
<sequence length="191" mass="21850">MTSVDLLTSVWASPAIAHVLVSFGFADGRRLVFSAEIRREADEVFSSLGAFFKKFELILIAVEERDIVKLRTNYRRKNLYLFPLRLSPEQARLLLVSYLERGNQLAAKPEFYNTITANCTTVVFRLVRLVDTGLPYDWRVLASRYLPSYLFELGPSIRQSLLAKPLKVRRLRPGQLYSPHPSITPQVFADS</sequence>
<protein>
    <submittedName>
        <fullName evidence="2">DUF4105 domain-containing protein</fullName>
    </submittedName>
</protein>
<dbReference type="InterPro" id="IPR025178">
    <property type="entry name" value="Lnb_N"/>
</dbReference>
<gene>
    <name evidence="2" type="ORF">JHX88_11170</name>
</gene>
<dbReference type="EMBL" id="CP067140">
    <property type="protein sequence ID" value="WCR05262.1"/>
    <property type="molecule type" value="Genomic_DNA"/>
</dbReference>
<dbReference type="Pfam" id="PF13387">
    <property type="entry name" value="Lnb_N"/>
    <property type="match status" value="1"/>
</dbReference>
<evidence type="ECO:0000313" key="3">
    <source>
        <dbReference type="Proteomes" id="UP001215549"/>
    </source>
</evidence>
<accession>A0ABY7SFE9</accession>
<reference evidence="2 3" key="1">
    <citation type="submission" date="2021-01" db="EMBL/GenBank/DDBJ databases">
        <title>Biogeographic distribution of Paracoccus.</title>
        <authorList>
            <person name="Hollensteiner J."/>
            <person name="Leineberger J."/>
            <person name="Brinkhoff T."/>
            <person name="Daniel R."/>
        </authorList>
    </citation>
    <scope>NUCLEOTIDE SEQUENCE [LARGE SCALE GENOMIC DNA]</scope>
    <source>
        <strain evidence="2 3">DSM 18447</strain>
    </source>
</reference>
<keyword evidence="3" id="KW-1185">Reference proteome</keyword>
<evidence type="ECO:0000313" key="2">
    <source>
        <dbReference type="EMBL" id="WCR05262.1"/>
    </source>
</evidence>
<organism evidence="2 3">
    <name type="scientific">Paracoccus saliphilus</name>
    <dbReference type="NCBI Taxonomy" id="405559"/>
    <lineage>
        <taxon>Bacteria</taxon>
        <taxon>Pseudomonadati</taxon>
        <taxon>Pseudomonadota</taxon>
        <taxon>Alphaproteobacteria</taxon>
        <taxon>Rhodobacterales</taxon>
        <taxon>Paracoccaceae</taxon>
        <taxon>Paracoccus</taxon>
    </lineage>
</organism>
<dbReference type="RefSeq" id="WP_141225871.1">
    <property type="nucleotide sequence ID" value="NZ_CP067140.1"/>
</dbReference>
<name>A0ABY7SFE9_9RHOB</name>